<reference evidence="1" key="1">
    <citation type="submission" date="2018-05" db="EMBL/GenBank/DDBJ databases">
        <authorList>
            <person name="Lanie J.A."/>
            <person name="Ng W.-L."/>
            <person name="Kazmierczak K.M."/>
            <person name="Andrzejewski T.M."/>
            <person name="Davidsen T.M."/>
            <person name="Wayne K.J."/>
            <person name="Tettelin H."/>
            <person name="Glass J.I."/>
            <person name="Rusch D."/>
            <person name="Podicherti R."/>
            <person name="Tsui H.-C.T."/>
            <person name="Winkler M.E."/>
        </authorList>
    </citation>
    <scope>NUCLEOTIDE SEQUENCE</scope>
</reference>
<organism evidence="1">
    <name type="scientific">marine metagenome</name>
    <dbReference type="NCBI Taxonomy" id="408172"/>
    <lineage>
        <taxon>unclassified sequences</taxon>
        <taxon>metagenomes</taxon>
        <taxon>ecological metagenomes</taxon>
    </lineage>
</organism>
<feature type="non-terminal residue" evidence="1">
    <location>
        <position position="1"/>
    </location>
</feature>
<name>A0A382M777_9ZZZZ</name>
<proteinExistence type="predicted"/>
<evidence type="ECO:0000313" key="1">
    <source>
        <dbReference type="EMBL" id="SVC44884.1"/>
    </source>
</evidence>
<accession>A0A382M777</accession>
<gene>
    <name evidence="1" type="ORF">METZ01_LOCUS297738</name>
</gene>
<sequence>WDIHPDGENFVVVVTTGAGASGSALGEIHLVVNWFEELKARTDG</sequence>
<dbReference type="EMBL" id="UINC01091819">
    <property type="protein sequence ID" value="SVC44884.1"/>
    <property type="molecule type" value="Genomic_DNA"/>
</dbReference>
<protein>
    <submittedName>
        <fullName evidence="1">Uncharacterized protein</fullName>
    </submittedName>
</protein>
<dbReference type="AlphaFoldDB" id="A0A382M777"/>